<evidence type="ECO:0008006" key="5">
    <source>
        <dbReference type="Google" id="ProtNLM"/>
    </source>
</evidence>
<dbReference type="PANTHER" id="PTHR38441:SF1">
    <property type="entry name" value="MEMBRANE PROTEIN"/>
    <property type="match status" value="1"/>
</dbReference>
<dbReference type="EMBL" id="BAAATR010000070">
    <property type="protein sequence ID" value="GAA2279725.1"/>
    <property type="molecule type" value="Genomic_DNA"/>
</dbReference>
<evidence type="ECO:0000256" key="1">
    <source>
        <dbReference type="SAM" id="MobiDB-lite"/>
    </source>
</evidence>
<dbReference type="RefSeq" id="WP_344641232.1">
    <property type="nucleotide sequence ID" value="NZ_BAAATR010000070.1"/>
</dbReference>
<feature type="region of interest" description="Disordered" evidence="1">
    <location>
        <begin position="124"/>
        <end position="150"/>
    </location>
</feature>
<keyword evidence="2" id="KW-0472">Membrane</keyword>
<keyword evidence="2" id="KW-0812">Transmembrane</keyword>
<organism evidence="3 4">
    <name type="scientific">Kitasatospora cystarginea</name>
    <dbReference type="NCBI Taxonomy" id="58350"/>
    <lineage>
        <taxon>Bacteria</taxon>
        <taxon>Bacillati</taxon>
        <taxon>Actinomycetota</taxon>
        <taxon>Actinomycetes</taxon>
        <taxon>Kitasatosporales</taxon>
        <taxon>Streptomycetaceae</taxon>
        <taxon>Kitasatospora</taxon>
    </lineage>
</organism>
<evidence type="ECO:0000313" key="3">
    <source>
        <dbReference type="EMBL" id="GAA2279725.1"/>
    </source>
</evidence>
<comment type="caution">
    <text evidence="3">The sequence shown here is derived from an EMBL/GenBank/DDBJ whole genome shotgun (WGS) entry which is preliminary data.</text>
</comment>
<protein>
    <recommendedName>
        <fullName evidence="5">DUF485 domain-containing protein</fullName>
    </recommendedName>
</protein>
<dbReference type="PANTHER" id="PTHR38441">
    <property type="entry name" value="INTEGRAL MEMBRANE PROTEIN-RELATED"/>
    <property type="match status" value="1"/>
</dbReference>
<reference evidence="3 4" key="1">
    <citation type="journal article" date="2019" name="Int. J. Syst. Evol. Microbiol.">
        <title>The Global Catalogue of Microorganisms (GCM) 10K type strain sequencing project: providing services to taxonomists for standard genome sequencing and annotation.</title>
        <authorList>
            <consortium name="The Broad Institute Genomics Platform"/>
            <consortium name="The Broad Institute Genome Sequencing Center for Infectious Disease"/>
            <person name="Wu L."/>
            <person name="Ma J."/>
        </authorList>
    </citation>
    <scope>NUCLEOTIDE SEQUENCE [LARGE SCALE GENOMIC DNA]</scope>
    <source>
        <strain evidence="3 4">JCM 7356</strain>
    </source>
</reference>
<keyword evidence="2" id="KW-1133">Transmembrane helix</keyword>
<dbReference type="InterPro" id="IPR007436">
    <property type="entry name" value="DUF485"/>
</dbReference>
<evidence type="ECO:0000256" key="2">
    <source>
        <dbReference type="SAM" id="Phobius"/>
    </source>
</evidence>
<feature type="transmembrane region" description="Helical" evidence="2">
    <location>
        <begin position="52"/>
        <end position="74"/>
    </location>
</feature>
<accession>A0ABN3F0F7</accession>
<sequence length="150" mass="16614">MLNTSPPQGSSQADAPCDCRSAAECEADRLTRYQAVANGEAVTLLRRRYRRFAAWMTVLFLAVYLSYVLLSGYAHRLMAVRVVGTVNVAFVAGLLQFAMTFLIAWLYTRYAATRLDPVAERARAEFDDTQDHQAGARQGGRDPEGSTCAR</sequence>
<dbReference type="Proteomes" id="UP001500305">
    <property type="component" value="Unassembled WGS sequence"/>
</dbReference>
<proteinExistence type="predicted"/>
<feature type="transmembrane region" description="Helical" evidence="2">
    <location>
        <begin position="86"/>
        <end position="107"/>
    </location>
</feature>
<name>A0ABN3F0F7_9ACTN</name>
<keyword evidence="4" id="KW-1185">Reference proteome</keyword>
<evidence type="ECO:0000313" key="4">
    <source>
        <dbReference type="Proteomes" id="UP001500305"/>
    </source>
</evidence>
<dbReference type="Pfam" id="PF04341">
    <property type="entry name" value="DUF485"/>
    <property type="match status" value="1"/>
</dbReference>
<gene>
    <name evidence="3" type="ORF">GCM10010430_77210</name>
</gene>